<name>A0A1X0QLA8_9MICR</name>
<dbReference type="EMBL" id="LTAI01000011">
    <property type="protein sequence ID" value="ORE00548.1"/>
    <property type="molecule type" value="Genomic_DNA"/>
</dbReference>
<dbReference type="VEuPathDB" id="MicrosporidiaDB:HERIO_967"/>
<protein>
    <recommendedName>
        <fullName evidence="3">FCP1 homology domain-containing protein</fullName>
    </recommendedName>
</protein>
<evidence type="ECO:0000313" key="1">
    <source>
        <dbReference type="EMBL" id="ORE00548.1"/>
    </source>
</evidence>
<evidence type="ECO:0000313" key="2">
    <source>
        <dbReference type="Proteomes" id="UP000192501"/>
    </source>
</evidence>
<proteinExistence type="predicted"/>
<dbReference type="AlphaFoldDB" id="A0A1X0QLA8"/>
<evidence type="ECO:0008006" key="3">
    <source>
        <dbReference type="Google" id="ProtNLM"/>
    </source>
</evidence>
<dbReference type="VEuPathDB" id="MicrosporidiaDB:A0H76_150"/>
<reference evidence="1 2" key="1">
    <citation type="journal article" date="2017" name="Environ. Microbiol.">
        <title>Decay of the glycolytic pathway and adaptation to intranuclear parasitism within Enterocytozoonidae microsporidia.</title>
        <authorList>
            <person name="Wiredu Boakye D."/>
            <person name="Jaroenlak P."/>
            <person name="Prachumwat A."/>
            <person name="Williams T.A."/>
            <person name="Bateman K.S."/>
            <person name="Itsathitphaisarn O."/>
            <person name="Sritunyalucksana K."/>
            <person name="Paszkiewicz K.H."/>
            <person name="Moore K.A."/>
            <person name="Stentiford G.D."/>
            <person name="Williams B.A."/>
        </authorList>
    </citation>
    <scope>NUCLEOTIDE SEQUENCE [LARGE SCALE GENOMIC DNA]</scope>
    <source>
        <strain evidence="2">canceri</strain>
    </source>
</reference>
<dbReference type="Proteomes" id="UP000192501">
    <property type="component" value="Unassembled WGS sequence"/>
</dbReference>
<accession>A0A1X0QLA8</accession>
<comment type="caution">
    <text evidence="1">The sequence shown here is derived from an EMBL/GenBank/DDBJ whole genome shotgun (WGS) entry which is preliminary data.</text>
</comment>
<gene>
    <name evidence="1" type="ORF">A0H76_150</name>
</gene>
<sequence>MKEFTFELLLERKHSNNEPINYTESTRKTIRFFYKKVINVLADLMFDNIKIKIPPQNDKKQLIIDINNLFVKNNKYCSFTDNFDIILFHLAGEYQLITLSDSILADSCLYKNLDPFNCISYRIFTRDYKNIEFNKNSLVVTSEPEKFNIKSLFTKSTDLLKILDFLIMERGKYKSLTNDFINKDFIKEYENRNCLNYLFVKSNDRNNYYVESYERCKTFIRSEESHWCGKDYLLTLIKFIKGVLI</sequence>
<organism evidence="1 2">
    <name type="scientific">Hepatospora eriocheir</name>
    <dbReference type="NCBI Taxonomy" id="1081669"/>
    <lineage>
        <taxon>Eukaryota</taxon>
        <taxon>Fungi</taxon>
        <taxon>Fungi incertae sedis</taxon>
        <taxon>Microsporidia</taxon>
        <taxon>Hepatosporidae</taxon>
        <taxon>Hepatospora</taxon>
    </lineage>
</organism>